<comment type="catalytic activity">
    <reaction evidence="10 11">
        <text>urate + O2 + H2O = 5-hydroxyisourate + H2O2</text>
        <dbReference type="Rhea" id="RHEA:21368"/>
        <dbReference type="ChEBI" id="CHEBI:15377"/>
        <dbReference type="ChEBI" id="CHEBI:15379"/>
        <dbReference type="ChEBI" id="CHEBI:16240"/>
        <dbReference type="ChEBI" id="CHEBI:17775"/>
        <dbReference type="ChEBI" id="CHEBI:18072"/>
        <dbReference type="EC" id="1.7.3.3"/>
    </reaction>
</comment>
<evidence type="ECO:0000256" key="7">
    <source>
        <dbReference type="ARBA" id="ARBA00022631"/>
    </source>
</evidence>
<evidence type="ECO:0000256" key="1">
    <source>
        <dbReference type="ARBA" id="ARBA00003860"/>
    </source>
</evidence>
<keyword evidence="9" id="KW-0576">Peroxisome</keyword>
<dbReference type="PANTHER" id="PTHR42874">
    <property type="entry name" value="URICASE"/>
    <property type="match status" value="1"/>
</dbReference>
<dbReference type="PRINTS" id="PR00093">
    <property type="entry name" value="URICASE"/>
</dbReference>
<comment type="pathway">
    <text evidence="3">Purine metabolism; urate degradation; (S)-allantoin from urate: step 1/3.</text>
</comment>
<evidence type="ECO:0000256" key="3">
    <source>
        <dbReference type="ARBA" id="ARBA00004831"/>
    </source>
</evidence>
<dbReference type="GO" id="GO:0006145">
    <property type="term" value="P:purine nucleobase catabolic process"/>
    <property type="evidence" value="ECO:0007669"/>
    <property type="project" value="TreeGrafter"/>
</dbReference>
<evidence type="ECO:0000256" key="8">
    <source>
        <dbReference type="ARBA" id="ARBA00023002"/>
    </source>
</evidence>
<gene>
    <name evidence="12" type="primary">LOC112946255</name>
</gene>
<dbReference type="PANTHER" id="PTHR42874:SF1">
    <property type="entry name" value="URICASE"/>
    <property type="match status" value="1"/>
</dbReference>
<reference evidence="12" key="2">
    <citation type="submission" date="2025-09" db="UniProtKB">
        <authorList>
            <consortium name="Ensembl"/>
        </authorList>
    </citation>
    <scope>IDENTIFICATION</scope>
</reference>
<proteinExistence type="inferred from homology"/>
<reference evidence="12" key="1">
    <citation type="submission" date="2025-08" db="UniProtKB">
        <authorList>
            <consortium name="Ensembl"/>
        </authorList>
    </citation>
    <scope>IDENTIFICATION</scope>
</reference>
<evidence type="ECO:0000256" key="10">
    <source>
        <dbReference type="ARBA" id="ARBA00048818"/>
    </source>
</evidence>
<dbReference type="GO" id="GO:0019628">
    <property type="term" value="P:urate catabolic process"/>
    <property type="evidence" value="ECO:0007669"/>
    <property type="project" value="UniProtKB-UniPathway"/>
</dbReference>
<comment type="subcellular location">
    <subcellularLocation>
        <location evidence="2">Peroxisome</location>
    </subcellularLocation>
</comment>
<dbReference type="Gene3D" id="3.10.270.10">
    <property type="entry name" value="Urate Oxidase"/>
    <property type="match status" value="1"/>
</dbReference>
<dbReference type="GO" id="GO:0005777">
    <property type="term" value="C:peroxisome"/>
    <property type="evidence" value="ECO:0007669"/>
    <property type="project" value="UniProtKB-SubCell"/>
</dbReference>
<evidence type="ECO:0000313" key="12">
    <source>
        <dbReference type="Ensembl" id="ENSNPEP00000001835.1"/>
    </source>
</evidence>
<dbReference type="GO" id="GO:0004846">
    <property type="term" value="F:urate oxidase activity"/>
    <property type="evidence" value="ECO:0007669"/>
    <property type="project" value="UniProtKB-EC"/>
</dbReference>
<evidence type="ECO:0000256" key="6">
    <source>
        <dbReference type="ARBA" id="ARBA00017098"/>
    </source>
</evidence>
<protein>
    <recommendedName>
        <fullName evidence="6 11">Uricase</fullName>
        <ecNumber evidence="5 11">1.7.3.3</ecNumber>
    </recommendedName>
</protein>
<keyword evidence="13" id="KW-1185">Reference proteome</keyword>
<keyword evidence="7 11" id="KW-0659">Purine metabolism</keyword>
<dbReference type="AlphaFoldDB" id="A0A8C6YPG7"/>
<accession>A0A8C6YPG7</accession>
<evidence type="ECO:0000256" key="4">
    <source>
        <dbReference type="ARBA" id="ARBA00009760"/>
    </source>
</evidence>
<dbReference type="InterPro" id="IPR002042">
    <property type="entry name" value="Uricase"/>
</dbReference>
<dbReference type="Ensembl" id="ENSNPET00000001871.1">
    <property type="protein sequence ID" value="ENSNPEP00000001835.1"/>
    <property type="gene ID" value="ENSNPEG00000001155.1"/>
</dbReference>
<dbReference type="UniPathway" id="UPA00394">
    <property type="reaction ID" value="UER00650"/>
</dbReference>
<dbReference type="Proteomes" id="UP000694420">
    <property type="component" value="Unplaced"/>
</dbReference>
<dbReference type="Pfam" id="PF01014">
    <property type="entry name" value="Uricase"/>
    <property type="match status" value="1"/>
</dbReference>
<comment type="function">
    <text evidence="1 11">Catalyzes the oxidation of uric acid to 5-hydroxyisourate, which is further processed to form (S)-allantoin.</text>
</comment>
<evidence type="ECO:0000256" key="5">
    <source>
        <dbReference type="ARBA" id="ARBA00012598"/>
    </source>
</evidence>
<evidence type="ECO:0000256" key="9">
    <source>
        <dbReference type="ARBA" id="ARBA00023140"/>
    </source>
</evidence>
<organism evidence="12 13">
    <name type="scientific">Nothoprocta perdicaria</name>
    <name type="common">Chilean tinamou</name>
    <name type="synonym">Crypturus perdicarius</name>
    <dbReference type="NCBI Taxonomy" id="30464"/>
    <lineage>
        <taxon>Eukaryota</taxon>
        <taxon>Metazoa</taxon>
        <taxon>Chordata</taxon>
        <taxon>Craniata</taxon>
        <taxon>Vertebrata</taxon>
        <taxon>Euteleostomi</taxon>
        <taxon>Archelosauria</taxon>
        <taxon>Archosauria</taxon>
        <taxon>Dinosauria</taxon>
        <taxon>Saurischia</taxon>
        <taxon>Theropoda</taxon>
        <taxon>Coelurosauria</taxon>
        <taxon>Aves</taxon>
        <taxon>Palaeognathae</taxon>
        <taxon>Tinamiformes</taxon>
        <taxon>Tinamidae</taxon>
        <taxon>Nothoprocta</taxon>
    </lineage>
</organism>
<comment type="similarity">
    <text evidence="4 11">Belongs to the uricase family.</text>
</comment>
<evidence type="ECO:0000313" key="13">
    <source>
        <dbReference type="Proteomes" id="UP000694420"/>
    </source>
</evidence>
<evidence type="ECO:0000256" key="11">
    <source>
        <dbReference type="RuleBase" id="RU004455"/>
    </source>
</evidence>
<dbReference type="EC" id="1.7.3.3" evidence="5 11"/>
<evidence type="ECO:0000256" key="2">
    <source>
        <dbReference type="ARBA" id="ARBA00004275"/>
    </source>
</evidence>
<sequence length="200" mass="22555">MAHLKDNSSLLPHNSLDGSTASHTALCSSSLFPLWNWPDISIHTGRVAYVKTYIQEVPWQRLQENGIPHIHSFICVPEGIRFCEAEQCKNGPLVVFAGIKDLKLMKTTQSGFEGFHKSECTTLPERNDRILCGELFCKWSYGECKDFDFDCVWNKVRECVIEAFAGPPDCGVYSPSYQKTVNSIQMLILSRVSQVSSFLL</sequence>
<name>A0A8C6YPG7_NOTPE</name>
<dbReference type="SUPFAM" id="SSF55620">
    <property type="entry name" value="Tetrahydrobiopterin biosynthesis enzymes-like"/>
    <property type="match status" value="2"/>
</dbReference>
<keyword evidence="8 11" id="KW-0560">Oxidoreductase</keyword>